<gene>
    <name evidence="2" type="ORF">ACFSB2_25815</name>
</gene>
<dbReference type="Pfam" id="PF06135">
    <property type="entry name" value="IreB"/>
    <property type="match status" value="1"/>
</dbReference>
<dbReference type="RefSeq" id="WP_377946130.1">
    <property type="nucleotide sequence ID" value="NZ_JBHUCX010000100.1"/>
</dbReference>
<keyword evidence="3" id="KW-1185">Reference proteome</keyword>
<accession>A0ABW4JNP5</accession>
<evidence type="ECO:0000313" key="2">
    <source>
        <dbReference type="EMBL" id="MFD1678089.1"/>
    </source>
</evidence>
<sequence>MSEVAILNSYDFDKTILITKSENTQTQEAFRVAYYALKEKGYDPISQLVGYLNSGDPAYITNQIDARNTIHGIARGDLMNELVLATAALRFRGN</sequence>
<reference evidence="3" key="1">
    <citation type="journal article" date="2019" name="Int. J. Syst. Evol. Microbiol.">
        <title>The Global Catalogue of Microorganisms (GCM) 10K type strain sequencing project: providing services to taxonomists for standard genome sequencing and annotation.</title>
        <authorList>
            <consortium name="The Broad Institute Genomics Platform"/>
            <consortium name="The Broad Institute Genome Sequencing Center for Infectious Disease"/>
            <person name="Wu L."/>
            <person name="Ma J."/>
        </authorList>
    </citation>
    <scope>NUCLEOTIDE SEQUENCE [LARGE SCALE GENOMIC DNA]</scope>
    <source>
        <strain evidence="3">CGMCC 1.12286</strain>
    </source>
</reference>
<proteinExistence type="inferred from homology"/>
<comment type="caution">
    <text evidence="2">The sequence shown here is derived from an EMBL/GenBank/DDBJ whole genome shotgun (WGS) entry which is preliminary data.</text>
</comment>
<dbReference type="Proteomes" id="UP001597079">
    <property type="component" value="Unassembled WGS sequence"/>
</dbReference>
<name>A0ABW4JNP5_9BACL</name>
<evidence type="ECO:0000256" key="1">
    <source>
        <dbReference type="ARBA" id="ARBA00010888"/>
    </source>
</evidence>
<dbReference type="InterPro" id="IPR009309">
    <property type="entry name" value="IreB"/>
</dbReference>
<protein>
    <submittedName>
        <fullName evidence="2">IreB family regulatory phosphoprotein</fullName>
    </submittedName>
</protein>
<dbReference type="PANTHER" id="PTHR40067:SF1">
    <property type="entry name" value="UPF0297 PROTEIN YRZL"/>
    <property type="match status" value="1"/>
</dbReference>
<comment type="similarity">
    <text evidence="1">Belongs to the UPF0297 family.</text>
</comment>
<evidence type="ECO:0000313" key="3">
    <source>
        <dbReference type="Proteomes" id="UP001597079"/>
    </source>
</evidence>
<dbReference type="PANTHER" id="PTHR40067">
    <property type="entry name" value="UPF0297 PROTEIN YRZL"/>
    <property type="match status" value="1"/>
</dbReference>
<dbReference type="EMBL" id="JBHUCX010000100">
    <property type="protein sequence ID" value="MFD1678089.1"/>
    <property type="molecule type" value="Genomic_DNA"/>
</dbReference>
<organism evidence="2 3">
    <name type="scientific">Alicyclobacillus fodiniaquatilis</name>
    <dbReference type="NCBI Taxonomy" id="1661150"/>
    <lineage>
        <taxon>Bacteria</taxon>
        <taxon>Bacillati</taxon>
        <taxon>Bacillota</taxon>
        <taxon>Bacilli</taxon>
        <taxon>Bacillales</taxon>
        <taxon>Alicyclobacillaceae</taxon>
        <taxon>Alicyclobacillus</taxon>
    </lineage>
</organism>